<dbReference type="AlphaFoldDB" id="A0A093XIA2"/>
<dbReference type="InterPro" id="IPR013865">
    <property type="entry name" value="FAM32A"/>
</dbReference>
<dbReference type="PANTHER" id="PTHR13282">
    <property type="entry name" value="PROTEIN FAM32A"/>
    <property type="match status" value="1"/>
</dbReference>
<evidence type="ECO:0000256" key="1">
    <source>
        <dbReference type="SAM" id="MobiDB-lite"/>
    </source>
</evidence>
<feature type="compositionally biased region" description="Basic and acidic residues" evidence="1">
    <location>
        <begin position="101"/>
        <end position="114"/>
    </location>
</feature>
<accession>A0A093XIA2</accession>
<protein>
    <submittedName>
        <fullName evidence="2">Uncharacterized protein C31G5.21</fullName>
    </submittedName>
</protein>
<comment type="caution">
    <text evidence="2">The sequence shown here is derived from an EMBL/GenBank/DDBJ whole genome shotgun (WGS) entry which is preliminary data.</text>
</comment>
<dbReference type="Pfam" id="PF08555">
    <property type="entry name" value="FAM32A"/>
    <property type="match status" value="1"/>
</dbReference>
<dbReference type="PANTHER" id="PTHR13282:SF6">
    <property type="entry name" value="PROTEIN FAM32A"/>
    <property type="match status" value="1"/>
</dbReference>
<feature type="region of interest" description="Disordered" evidence="1">
    <location>
        <begin position="1"/>
        <end position="114"/>
    </location>
</feature>
<reference evidence="2" key="2">
    <citation type="journal article" date="2014" name="PLoS Genet.">
        <title>Signature gene expression reveals novel clues to the molecular mechanisms of dimorphic transition in Penicillium marneffei.</title>
        <authorList>
            <person name="Yang E."/>
            <person name="Wang G."/>
            <person name="Cai J."/>
            <person name="Woo P.C."/>
            <person name="Lau S.K."/>
            <person name="Yuen K.-Y."/>
            <person name="Chow W.-N."/>
            <person name="Lin X."/>
        </authorList>
    </citation>
    <scope>NUCLEOTIDE SEQUENCE</scope>
    <source>
        <strain evidence="2">PM1</strain>
    </source>
</reference>
<name>A0A093XIA2_TALMA</name>
<sequence>MPSDEYAAISGGGKLKLKGSKVKDGRIDKTKKKKKKAEPEGATATTGKEAEEEALDGPNDAIDKKLDEELSDSGEKRVVFKTEAERKHEEQRKKRRSKRQQLNDRLRREGVKTHKERVEELNRYLSTLSEHHDMPKIGPG</sequence>
<dbReference type="EMBL" id="JPOX01000025">
    <property type="protein sequence ID" value="KFX44948.1"/>
    <property type="molecule type" value="Genomic_DNA"/>
</dbReference>
<proteinExistence type="predicted"/>
<feature type="compositionally biased region" description="Basic and acidic residues" evidence="1">
    <location>
        <begin position="61"/>
        <end position="92"/>
    </location>
</feature>
<evidence type="ECO:0000313" key="2">
    <source>
        <dbReference type="EMBL" id="KFX44948.1"/>
    </source>
</evidence>
<organism evidence="2">
    <name type="scientific">Talaromyces marneffei PM1</name>
    <dbReference type="NCBI Taxonomy" id="1077442"/>
    <lineage>
        <taxon>Eukaryota</taxon>
        <taxon>Fungi</taxon>
        <taxon>Dikarya</taxon>
        <taxon>Ascomycota</taxon>
        <taxon>Pezizomycotina</taxon>
        <taxon>Eurotiomycetes</taxon>
        <taxon>Eurotiomycetidae</taxon>
        <taxon>Eurotiales</taxon>
        <taxon>Trichocomaceae</taxon>
        <taxon>Talaromyces</taxon>
        <taxon>Talaromyces sect. Talaromyces</taxon>
    </lineage>
</organism>
<reference key="1">
    <citation type="journal article" date="2014" name="PLoS Genet.">
        <title>Signature Gene Expression Reveals Novel Clues to the Molecular Mechanisms of Dimorphic Transition in Penicillium marneffei.</title>
        <authorList>
            <person name="Yang E."/>
            <person name="Wang G."/>
            <person name="Cai J."/>
            <person name="Woo P.C."/>
            <person name="Lau S.K."/>
            <person name="Yuen K.-Y."/>
            <person name="Chow W.-N."/>
            <person name="Lin X."/>
        </authorList>
    </citation>
    <scope>NUCLEOTIDE SEQUENCE [LARGE SCALE GENOMIC DNA]</scope>
    <source>
        <strain>PM1</strain>
    </source>
</reference>
<gene>
    <name evidence="2" type="ORF">GQ26_0250500</name>
</gene>
<dbReference type="GO" id="GO:0005730">
    <property type="term" value="C:nucleolus"/>
    <property type="evidence" value="ECO:0007669"/>
    <property type="project" value="TreeGrafter"/>
</dbReference>